<comment type="catalytic activity">
    <reaction evidence="23">
        <text>tetradecanoyl-CoA + H2O = tetradecanoate + CoA + H(+)</text>
        <dbReference type="Rhea" id="RHEA:40119"/>
        <dbReference type="ChEBI" id="CHEBI:15377"/>
        <dbReference type="ChEBI" id="CHEBI:15378"/>
        <dbReference type="ChEBI" id="CHEBI:30807"/>
        <dbReference type="ChEBI" id="CHEBI:57287"/>
        <dbReference type="ChEBI" id="CHEBI:57385"/>
    </reaction>
    <physiologicalReaction direction="left-to-right" evidence="23">
        <dbReference type="Rhea" id="RHEA:40120"/>
    </physiologicalReaction>
</comment>
<comment type="similarity">
    <text evidence="15">Belongs to the THEM4/THEM5 thioesterase family.</text>
</comment>
<dbReference type="STRING" id="350054.Mflv_4585"/>
<dbReference type="Gene3D" id="3.10.129.10">
    <property type="entry name" value="Hotdog Thioesterase"/>
    <property type="match status" value="1"/>
</dbReference>
<sequence>MAWWHDFKSRAVVEDGDDLQQHHPWCLGCGKDNPHGHGLRARRRGNGVIARHVFDGRHRGAPGIAHGGAVITVLDDMVGMLLYVVGEMAVTRKLNTEFFAPVLLHTQYLVSADLVSRTGRRLEVRAELREETTQKLVASADGLFVVVTLVHFTDAAGKGPPARNGENDDSREAMGNRHP</sequence>
<evidence type="ECO:0000256" key="3">
    <source>
        <dbReference type="ARBA" id="ARBA00004632"/>
    </source>
</evidence>
<evidence type="ECO:0000256" key="5">
    <source>
        <dbReference type="ARBA" id="ARBA00022490"/>
    </source>
</evidence>
<evidence type="ECO:0000256" key="14">
    <source>
        <dbReference type="ARBA" id="ARBA00037002"/>
    </source>
</evidence>
<evidence type="ECO:0000259" key="25">
    <source>
        <dbReference type="Pfam" id="PF03061"/>
    </source>
</evidence>
<evidence type="ECO:0000256" key="24">
    <source>
        <dbReference type="SAM" id="MobiDB-lite"/>
    </source>
</evidence>
<feature type="domain" description="Thioesterase" evidence="25">
    <location>
        <begin position="63"/>
        <end position="135"/>
    </location>
</feature>
<evidence type="ECO:0000256" key="15">
    <source>
        <dbReference type="ARBA" id="ARBA00038456"/>
    </source>
</evidence>
<dbReference type="PANTHER" id="PTHR12418">
    <property type="entry name" value="ACYL-COENZYME A THIOESTERASE THEM4"/>
    <property type="match status" value="1"/>
</dbReference>
<feature type="compositionally biased region" description="Basic and acidic residues" evidence="24">
    <location>
        <begin position="165"/>
        <end position="179"/>
    </location>
</feature>
<protein>
    <recommendedName>
        <fullName evidence="17">Acyl-coenzyme A thioesterase THEM4</fullName>
        <ecNumber evidence="16">3.1.2.2</ecNumber>
    </recommendedName>
    <alternativeName>
        <fullName evidence="18">Thioesterase superfamily member 4</fullName>
    </alternativeName>
</protein>
<dbReference type="PANTHER" id="PTHR12418:SF19">
    <property type="entry name" value="ACYL-COENZYME A THIOESTERASE THEM4"/>
    <property type="match status" value="1"/>
</dbReference>
<dbReference type="KEGG" id="mgi:Mflv_4585"/>
<gene>
    <name evidence="26" type="ordered locus">Mflv_4585</name>
</gene>
<comment type="catalytic activity">
    <reaction evidence="22">
        <text>dodecanoyl-CoA + H2O = dodecanoate + CoA + H(+)</text>
        <dbReference type="Rhea" id="RHEA:30135"/>
        <dbReference type="ChEBI" id="CHEBI:15377"/>
        <dbReference type="ChEBI" id="CHEBI:15378"/>
        <dbReference type="ChEBI" id="CHEBI:18262"/>
        <dbReference type="ChEBI" id="CHEBI:57287"/>
        <dbReference type="ChEBI" id="CHEBI:57375"/>
    </reaction>
    <physiologicalReaction direction="left-to-right" evidence="22">
        <dbReference type="Rhea" id="RHEA:30136"/>
    </physiologicalReaction>
</comment>
<dbReference type="SUPFAM" id="SSF54637">
    <property type="entry name" value="Thioesterase/thiol ester dehydrase-isomerase"/>
    <property type="match status" value="1"/>
</dbReference>
<keyword evidence="6" id="KW-0053">Apoptosis</keyword>
<evidence type="ECO:0000256" key="9">
    <source>
        <dbReference type="ARBA" id="ARBA00022946"/>
    </source>
</evidence>
<keyword evidence="4" id="KW-1003">Cell membrane</keyword>
<reference evidence="26" key="2">
    <citation type="journal article" date="2013" name="PLoS ONE">
        <title>A Gene Expression Study of the Activities of Aromatic Ring-Cleavage Dioxygenases in Mycobacterium gilvum PYR-GCK to Changes in Salinity and pH during Pyrene Degradation.</title>
        <authorList>
            <person name="Badejo A.C."/>
            <person name="Badejo A.O."/>
            <person name="Shin K.H."/>
            <person name="Chai Y.G."/>
        </authorList>
    </citation>
    <scope>NUCLEOTIDE SEQUENCE [LARGE SCALE GENOMIC DNA]</scope>
    <source>
        <strain evidence="26">PYR-GCK</strain>
    </source>
</reference>
<evidence type="ECO:0000256" key="23">
    <source>
        <dbReference type="ARBA" id="ARBA00048180"/>
    </source>
</evidence>
<accession>A4TFM5</accession>
<comment type="catalytic activity">
    <reaction evidence="19">
        <text>octanoyl-CoA + H2O = octanoate + CoA + H(+)</text>
        <dbReference type="Rhea" id="RHEA:30143"/>
        <dbReference type="ChEBI" id="CHEBI:15377"/>
        <dbReference type="ChEBI" id="CHEBI:15378"/>
        <dbReference type="ChEBI" id="CHEBI:25646"/>
        <dbReference type="ChEBI" id="CHEBI:57287"/>
        <dbReference type="ChEBI" id="CHEBI:57386"/>
    </reaction>
    <physiologicalReaction direction="left-to-right" evidence="19">
        <dbReference type="Rhea" id="RHEA:30144"/>
    </physiologicalReaction>
</comment>
<dbReference type="CDD" id="cd03443">
    <property type="entry name" value="PaaI_thioesterase"/>
    <property type="match status" value="1"/>
</dbReference>
<organism evidence="26">
    <name type="scientific">Mycolicibacterium gilvum (strain PYR-GCK)</name>
    <name type="common">Mycobacterium gilvum (strain PYR-GCK)</name>
    <dbReference type="NCBI Taxonomy" id="350054"/>
    <lineage>
        <taxon>Bacteria</taxon>
        <taxon>Bacillati</taxon>
        <taxon>Actinomycetota</taxon>
        <taxon>Actinomycetes</taxon>
        <taxon>Mycobacteriales</taxon>
        <taxon>Mycobacteriaceae</taxon>
        <taxon>Mycolicibacterium</taxon>
    </lineage>
</organism>
<name>A4TFM5_MYCGI</name>
<evidence type="ECO:0000256" key="6">
    <source>
        <dbReference type="ARBA" id="ARBA00022703"/>
    </source>
</evidence>
<evidence type="ECO:0000256" key="1">
    <source>
        <dbReference type="ARBA" id="ARBA00004170"/>
    </source>
</evidence>
<comment type="subcellular location">
    <subcellularLocation>
        <location evidence="3">Cell projection</location>
        <location evidence="3">Ruffle membrane</location>
    </subcellularLocation>
    <subcellularLocation>
        <location evidence="2">Cytoplasm</location>
    </subcellularLocation>
    <subcellularLocation>
        <location evidence="1">Membrane</location>
        <topology evidence="1">Peripheral membrane protein</topology>
    </subcellularLocation>
</comment>
<evidence type="ECO:0000256" key="16">
    <source>
        <dbReference type="ARBA" id="ARBA00038848"/>
    </source>
</evidence>
<dbReference type="GO" id="GO:0006631">
    <property type="term" value="P:fatty acid metabolic process"/>
    <property type="evidence" value="ECO:0007669"/>
    <property type="project" value="UniProtKB-KW"/>
</dbReference>
<keyword evidence="9" id="KW-0809">Transit peptide</keyword>
<dbReference type="Pfam" id="PF03061">
    <property type="entry name" value="4HBT"/>
    <property type="match status" value="1"/>
</dbReference>
<evidence type="ECO:0000256" key="10">
    <source>
        <dbReference type="ARBA" id="ARBA00023098"/>
    </source>
</evidence>
<keyword evidence="10" id="KW-0443">Lipid metabolism</keyword>
<evidence type="ECO:0000256" key="20">
    <source>
        <dbReference type="ARBA" id="ARBA00047734"/>
    </source>
</evidence>
<evidence type="ECO:0000256" key="18">
    <source>
        <dbReference type="ARBA" id="ARBA00043210"/>
    </source>
</evidence>
<evidence type="ECO:0000256" key="4">
    <source>
        <dbReference type="ARBA" id="ARBA00022475"/>
    </source>
</evidence>
<dbReference type="EMBL" id="CP000656">
    <property type="protein sequence ID" value="ABP47053.1"/>
    <property type="molecule type" value="Genomic_DNA"/>
</dbReference>
<keyword evidence="8" id="KW-0276">Fatty acid metabolism</keyword>
<dbReference type="InterPro" id="IPR029069">
    <property type="entry name" value="HotDog_dom_sf"/>
</dbReference>
<comment type="catalytic activity">
    <reaction evidence="20">
        <text>hexadecanoyl-CoA + H2O = hexadecanoate + CoA + H(+)</text>
        <dbReference type="Rhea" id="RHEA:16645"/>
        <dbReference type="ChEBI" id="CHEBI:7896"/>
        <dbReference type="ChEBI" id="CHEBI:15377"/>
        <dbReference type="ChEBI" id="CHEBI:15378"/>
        <dbReference type="ChEBI" id="CHEBI:57287"/>
        <dbReference type="ChEBI" id="CHEBI:57379"/>
        <dbReference type="EC" id="3.1.2.2"/>
    </reaction>
    <physiologicalReaction direction="left-to-right" evidence="20">
        <dbReference type="Rhea" id="RHEA:16646"/>
    </physiologicalReaction>
</comment>
<keyword evidence="7" id="KW-0378">Hydrolase</keyword>
<dbReference type="HOGENOM" id="CLU_089876_6_1_11"/>
<evidence type="ECO:0000256" key="22">
    <source>
        <dbReference type="ARBA" id="ARBA00048074"/>
    </source>
</evidence>
<keyword evidence="11" id="KW-0472">Membrane</keyword>
<comment type="catalytic activity">
    <reaction evidence="14">
        <text>(9Z)-octadecenoyl-CoA + H2O = (9Z)-octadecenoate + CoA + H(+)</text>
        <dbReference type="Rhea" id="RHEA:40139"/>
        <dbReference type="ChEBI" id="CHEBI:15377"/>
        <dbReference type="ChEBI" id="CHEBI:15378"/>
        <dbReference type="ChEBI" id="CHEBI:30823"/>
        <dbReference type="ChEBI" id="CHEBI:57287"/>
        <dbReference type="ChEBI" id="CHEBI:57387"/>
    </reaction>
    <physiologicalReaction direction="left-to-right" evidence="14">
        <dbReference type="Rhea" id="RHEA:40140"/>
    </physiologicalReaction>
</comment>
<evidence type="ECO:0000256" key="12">
    <source>
        <dbReference type="ARBA" id="ARBA00023273"/>
    </source>
</evidence>
<evidence type="ECO:0000256" key="7">
    <source>
        <dbReference type="ARBA" id="ARBA00022801"/>
    </source>
</evidence>
<evidence type="ECO:0000256" key="17">
    <source>
        <dbReference type="ARBA" id="ARBA00040123"/>
    </source>
</evidence>
<feature type="region of interest" description="Disordered" evidence="24">
    <location>
        <begin position="157"/>
        <end position="179"/>
    </location>
</feature>
<dbReference type="GO" id="GO:0005737">
    <property type="term" value="C:cytoplasm"/>
    <property type="evidence" value="ECO:0007669"/>
    <property type="project" value="UniProtKB-SubCell"/>
</dbReference>
<keyword evidence="5" id="KW-0963">Cytoplasm</keyword>
<dbReference type="eggNOG" id="COG2050">
    <property type="taxonomic scope" value="Bacteria"/>
</dbReference>
<dbReference type="AlphaFoldDB" id="A4TFM5"/>
<dbReference type="InterPro" id="IPR052365">
    <property type="entry name" value="THEM4/THEM5_acyl-CoA_thioest"/>
</dbReference>
<dbReference type="InterPro" id="IPR006683">
    <property type="entry name" value="Thioestr_dom"/>
</dbReference>
<evidence type="ECO:0000256" key="11">
    <source>
        <dbReference type="ARBA" id="ARBA00023136"/>
    </source>
</evidence>
<dbReference type="GO" id="GO:0016020">
    <property type="term" value="C:membrane"/>
    <property type="evidence" value="ECO:0007669"/>
    <property type="project" value="UniProtKB-SubCell"/>
</dbReference>
<comment type="catalytic activity">
    <reaction evidence="21">
        <text>decanoyl-CoA + H2O = decanoate + CoA + H(+)</text>
        <dbReference type="Rhea" id="RHEA:40059"/>
        <dbReference type="ChEBI" id="CHEBI:15377"/>
        <dbReference type="ChEBI" id="CHEBI:15378"/>
        <dbReference type="ChEBI" id="CHEBI:27689"/>
        <dbReference type="ChEBI" id="CHEBI:57287"/>
        <dbReference type="ChEBI" id="CHEBI:61430"/>
    </reaction>
    <physiologicalReaction direction="left-to-right" evidence="21">
        <dbReference type="Rhea" id="RHEA:40060"/>
    </physiologicalReaction>
</comment>
<evidence type="ECO:0000313" key="26">
    <source>
        <dbReference type="EMBL" id="ABP47053.1"/>
    </source>
</evidence>
<dbReference type="GO" id="GO:0016787">
    <property type="term" value="F:hydrolase activity"/>
    <property type="evidence" value="ECO:0007669"/>
    <property type="project" value="UniProtKB-KW"/>
</dbReference>
<proteinExistence type="inferred from homology"/>
<keyword evidence="12" id="KW-0966">Cell projection</keyword>
<dbReference type="EC" id="3.1.2.2" evidence="16"/>
<evidence type="ECO:0000256" key="19">
    <source>
        <dbReference type="ARBA" id="ARBA00047588"/>
    </source>
</evidence>
<evidence type="ECO:0000256" key="2">
    <source>
        <dbReference type="ARBA" id="ARBA00004496"/>
    </source>
</evidence>
<evidence type="ECO:0000256" key="21">
    <source>
        <dbReference type="ARBA" id="ARBA00047969"/>
    </source>
</evidence>
<evidence type="ECO:0000256" key="8">
    <source>
        <dbReference type="ARBA" id="ARBA00022832"/>
    </source>
</evidence>
<evidence type="ECO:0000256" key="13">
    <source>
        <dbReference type="ARBA" id="ARBA00035852"/>
    </source>
</evidence>
<comment type="catalytic activity">
    <reaction evidence="13">
        <text>(5Z,8Z,11Z,14Z)-eicosatetraenoyl-CoA + H2O = (5Z,8Z,11Z,14Z)-eicosatetraenoate + CoA + H(+)</text>
        <dbReference type="Rhea" id="RHEA:40151"/>
        <dbReference type="ChEBI" id="CHEBI:15377"/>
        <dbReference type="ChEBI" id="CHEBI:15378"/>
        <dbReference type="ChEBI" id="CHEBI:32395"/>
        <dbReference type="ChEBI" id="CHEBI:57287"/>
        <dbReference type="ChEBI" id="CHEBI:57368"/>
    </reaction>
    <physiologicalReaction direction="left-to-right" evidence="13">
        <dbReference type="Rhea" id="RHEA:40152"/>
    </physiologicalReaction>
</comment>
<reference evidence="26" key="1">
    <citation type="submission" date="2007-04" db="EMBL/GenBank/DDBJ databases">
        <authorList>
            <consortium name="US DOE Joint Genome Institute"/>
            <person name="Copeland A."/>
            <person name="Lucas S."/>
            <person name="Lapidus A."/>
            <person name="Barry K."/>
            <person name="Detter J.C."/>
            <person name="Glavina del Rio T."/>
            <person name="Hammon N."/>
            <person name="Israni S."/>
            <person name="Dalin E."/>
            <person name="Tice H."/>
            <person name="Pitluck S."/>
            <person name="Chain P."/>
            <person name="Malfatti S."/>
            <person name="Shin M."/>
            <person name="Vergez L."/>
            <person name="Schmutz J."/>
            <person name="Larimer F."/>
            <person name="Land M."/>
            <person name="Hauser L."/>
            <person name="Kyrpides N."/>
            <person name="Mikhailova N."/>
            <person name="Miller C."/>
            <person name="Richardson P."/>
        </authorList>
    </citation>
    <scope>NUCLEOTIDE SEQUENCE</scope>
    <source>
        <strain evidence="26">PYR-GCK</strain>
    </source>
</reference>